<reference evidence="2" key="1">
    <citation type="submission" date="2021-07" db="EMBL/GenBank/DDBJ databases">
        <title>Candidatus Kaistella beijingensis sp. nov. isolated from a municipal wastewater treatment plant is involved in sludge foaming.</title>
        <authorList>
            <person name="Song Y."/>
            <person name="Liu S.-J."/>
        </authorList>
    </citation>
    <scope>NUCLEOTIDE SEQUENCE</scope>
    <source>
        <strain evidence="2">DSM 43998</strain>
    </source>
</reference>
<evidence type="ECO:0000313" key="2">
    <source>
        <dbReference type="EMBL" id="QXQ13248.1"/>
    </source>
</evidence>
<protein>
    <submittedName>
        <fullName evidence="2">Uncharacterized protein</fullName>
    </submittedName>
</protein>
<keyword evidence="3" id="KW-1185">Reference proteome</keyword>
<name>A0ABX8S5X6_9ACTN</name>
<dbReference type="EMBL" id="CP079105">
    <property type="protein sequence ID" value="QXQ13248.1"/>
    <property type="molecule type" value="Genomic_DNA"/>
</dbReference>
<dbReference type="Proteomes" id="UP000887023">
    <property type="component" value="Chromosome"/>
</dbReference>
<dbReference type="InterPro" id="IPR045596">
    <property type="entry name" value="DUF6459"/>
</dbReference>
<evidence type="ECO:0000313" key="3">
    <source>
        <dbReference type="Proteomes" id="UP000887023"/>
    </source>
</evidence>
<evidence type="ECO:0000256" key="1">
    <source>
        <dbReference type="SAM" id="MobiDB-lite"/>
    </source>
</evidence>
<accession>A0ABX8S5X6</accession>
<dbReference type="RefSeq" id="WP_066472843.1">
    <property type="nucleotide sequence ID" value="NZ_CBCRUZ010000008.1"/>
</dbReference>
<sequence>MTDHRFLSPAPRPTADTSRCRPALHPARRTPHDGRSTRRPGSDAADAASARRFAELTLRYVIEVLNRRRPLRQLRELAEPRVVDMVRTRADAGGRQPLGLTSAVRVQLDRRGSAEFFAVYATGTRAGAIAGHLTYRRGGWRVDVLRIG</sequence>
<dbReference type="Pfam" id="PF20060">
    <property type="entry name" value="DUF6459"/>
    <property type="match status" value="1"/>
</dbReference>
<proteinExistence type="predicted"/>
<feature type="region of interest" description="Disordered" evidence="1">
    <location>
        <begin position="1"/>
        <end position="48"/>
    </location>
</feature>
<gene>
    <name evidence="2" type="ORF">KV203_15410</name>
</gene>
<organism evidence="2 3">
    <name type="scientific">Skermania pinensis</name>
    <dbReference type="NCBI Taxonomy" id="39122"/>
    <lineage>
        <taxon>Bacteria</taxon>
        <taxon>Bacillati</taxon>
        <taxon>Actinomycetota</taxon>
        <taxon>Actinomycetes</taxon>
        <taxon>Mycobacteriales</taxon>
        <taxon>Gordoniaceae</taxon>
        <taxon>Skermania</taxon>
    </lineage>
</organism>